<accession>A0A2G8SBI2</accession>
<evidence type="ECO:0000313" key="1">
    <source>
        <dbReference type="EMBL" id="PIL31124.1"/>
    </source>
</evidence>
<organism evidence="1 2">
    <name type="scientific">Ganoderma sinense ZZ0214-1</name>
    <dbReference type="NCBI Taxonomy" id="1077348"/>
    <lineage>
        <taxon>Eukaryota</taxon>
        <taxon>Fungi</taxon>
        <taxon>Dikarya</taxon>
        <taxon>Basidiomycota</taxon>
        <taxon>Agaricomycotina</taxon>
        <taxon>Agaricomycetes</taxon>
        <taxon>Polyporales</taxon>
        <taxon>Polyporaceae</taxon>
        <taxon>Ganoderma</taxon>
    </lineage>
</organism>
<protein>
    <recommendedName>
        <fullName evidence="3">F-box domain-containing protein</fullName>
    </recommendedName>
</protein>
<dbReference type="SUPFAM" id="SSF52047">
    <property type="entry name" value="RNI-like"/>
    <property type="match status" value="1"/>
</dbReference>
<gene>
    <name evidence="1" type="ORF">GSI_05820</name>
</gene>
<dbReference type="Proteomes" id="UP000230002">
    <property type="component" value="Unassembled WGS sequence"/>
</dbReference>
<evidence type="ECO:0000313" key="2">
    <source>
        <dbReference type="Proteomes" id="UP000230002"/>
    </source>
</evidence>
<comment type="caution">
    <text evidence="1">The sequence shown here is derived from an EMBL/GenBank/DDBJ whole genome shotgun (WGS) entry which is preliminary data.</text>
</comment>
<keyword evidence="2" id="KW-1185">Reference proteome</keyword>
<evidence type="ECO:0008006" key="3">
    <source>
        <dbReference type="Google" id="ProtNLM"/>
    </source>
</evidence>
<name>A0A2G8SBI2_9APHY</name>
<proteinExistence type="predicted"/>
<reference evidence="1 2" key="1">
    <citation type="journal article" date="2015" name="Sci. Rep.">
        <title>Chromosome-level genome map provides insights into diverse defense mechanisms in the medicinal fungus Ganoderma sinense.</title>
        <authorList>
            <person name="Zhu Y."/>
            <person name="Xu J."/>
            <person name="Sun C."/>
            <person name="Zhou S."/>
            <person name="Xu H."/>
            <person name="Nelson D.R."/>
            <person name="Qian J."/>
            <person name="Song J."/>
            <person name="Luo H."/>
            <person name="Xiang L."/>
            <person name="Li Y."/>
            <person name="Xu Z."/>
            <person name="Ji A."/>
            <person name="Wang L."/>
            <person name="Lu S."/>
            <person name="Hayward A."/>
            <person name="Sun W."/>
            <person name="Li X."/>
            <person name="Schwartz D.C."/>
            <person name="Wang Y."/>
            <person name="Chen S."/>
        </authorList>
    </citation>
    <scope>NUCLEOTIDE SEQUENCE [LARGE SCALE GENOMIC DNA]</scope>
    <source>
        <strain evidence="1 2">ZZ0214-1</strain>
    </source>
</reference>
<dbReference type="AlphaFoldDB" id="A0A2G8SBI2"/>
<dbReference type="Gene3D" id="3.80.10.10">
    <property type="entry name" value="Ribonuclease Inhibitor"/>
    <property type="match status" value="1"/>
</dbReference>
<dbReference type="EMBL" id="AYKW01000012">
    <property type="protein sequence ID" value="PIL31124.1"/>
    <property type="molecule type" value="Genomic_DNA"/>
</dbReference>
<sequence length="484" mass="55286">MSPVNLSNRRFVDSFHNFIFADEAARAPCVYGLKLPNVRRVGTEECTDSQPSTMQQRLVAILQAAVHLEYLHLPSVVDLDLVLTAAANMTSLRELHLVFGQSSRPPWQILGTFCSPLQSLRVEREKDDSWIDYDFWRMTLLHDHLAAFAPTLEVLELQMVYFDISPSLITTPFTALRSFTTHWFAGFNESTMVALLQLFPNLDDTLFLDFLDTMEMEFAYRSIRECSMEAQRARAWSCLDRVACNVDLAFVMALRCPIRRMDLRMYYFSPGRASVSSILRHSCPQILHFRLPLSDFDLDDLDDLFPSEGVDLLTHLVMFAPSTHLDDYGRYKLTSWNQFRDKLISSMKHLRLTHLRIVFYYSLFMPDGDFIGREPAKVAGDTDLYAAATAFFSAIPTLRHLSSRQIQSGERNTDKWLSSKAWRIAEHRVHEGDQLSNAKSRSTKSIVALSTEAANRIVEQEELDLCSSDKSMVQVCGDASTWGD</sequence>
<dbReference type="InterPro" id="IPR032675">
    <property type="entry name" value="LRR_dom_sf"/>
</dbReference>